<feature type="transmembrane region" description="Helical" evidence="1">
    <location>
        <begin position="138"/>
        <end position="159"/>
    </location>
</feature>
<dbReference type="InterPro" id="IPR025291">
    <property type="entry name" value="DUF4153"/>
</dbReference>
<keyword evidence="1" id="KW-0472">Membrane</keyword>
<sequence>MKNKSNFLVLSTFFGGLLFNYLFWTERLALNLLIYSLYILTITYFNKDITKSYKFKIYATAHLLAAILVVINNSDLTIVSYYISLILFVGFSHYPQIRTVFTAVIATALQFITLPFNFIQSLATVSIGKFNLKPILKFAKYVFIPIIIVTFFTVIYMVANEVFAHYVDTFVLNISNFLGNIFSFFFKDITLVRFLHFCLGAIVTGGLVFTFFNHNLEKAESKCTEKLDRIRKDPNRHTIWREMIQIFSPNLLTKKLALKTEYITGIISFVALNLLLLSVNLIDITTLWLGYKPSGNFSADLHQGTNALIFSIIMAMAVILYFFRGNLNFYSKSKTLKALAFAWMIQNFILIISVFIRDGYYIEYQGLTHKRIGVLVFAILCVIGLTTVYIKIAKQKTLFYLFKINGHLWFALLLLFSTINWDVLIAKYNINHTNSSGIDLDYLFSLSDKTLPILDKNRSKLYATSIPDLKNPKTVLLTQNDKFQRRLDRRIGYFAERYQKVSWLSWNMPDWNTAKYFGLNKE</sequence>
<feature type="transmembrane region" description="Helical" evidence="1">
    <location>
        <begin position="29"/>
        <end position="46"/>
    </location>
</feature>
<feature type="transmembrane region" description="Helical" evidence="1">
    <location>
        <begin position="303"/>
        <end position="323"/>
    </location>
</feature>
<gene>
    <name evidence="2" type="ORF">FBD94_03450</name>
</gene>
<accession>A0A4U1GUG1</accession>
<evidence type="ECO:0000313" key="2">
    <source>
        <dbReference type="EMBL" id="TKC65612.1"/>
    </source>
</evidence>
<feature type="transmembrane region" description="Helical" evidence="1">
    <location>
        <begin position="101"/>
        <end position="118"/>
    </location>
</feature>
<protein>
    <submittedName>
        <fullName evidence="2">DUF4173 domain-containing protein</fullName>
    </submittedName>
</protein>
<name>A0A4U1GUG1_9SPHI</name>
<keyword evidence="1" id="KW-1133">Transmembrane helix</keyword>
<keyword evidence="1" id="KW-0812">Transmembrane</keyword>
<feature type="transmembrane region" description="Helical" evidence="1">
    <location>
        <begin position="192"/>
        <end position="212"/>
    </location>
</feature>
<dbReference type="Proteomes" id="UP000309594">
    <property type="component" value="Unassembled WGS sequence"/>
</dbReference>
<feature type="transmembrane region" description="Helical" evidence="1">
    <location>
        <begin position="262"/>
        <end position="291"/>
    </location>
</feature>
<proteinExistence type="predicted"/>
<dbReference type="AlphaFoldDB" id="A0A4U1GUG1"/>
<dbReference type="RefSeq" id="WP_136879068.1">
    <property type="nucleotide sequence ID" value="NZ_SWDX01000001.1"/>
</dbReference>
<organism evidence="2 3">
    <name type="scientific">Pedobacter hiemivivus</name>
    <dbReference type="NCBI Taxonomy" id="2530454"/>
    <lineage>
        <taxon>Bacteria</taxon>
        <taxon>Pseudomonadati</taxon>
        <taxon>Bacteroidota</taxon>
        <taxon>Sphingobacteriia</taxon>
        <taxon>Sphingobacteriales</taxon>
        <taxon>Sphingobacteriaceae</taxon>
        <taxon>Pedobacter</taxon>
    </lineage>
</organism>
<comment type="caution">
    <text evidence="2">The sequence shown here is derived from an EMBL/GenBank/DDBJ whole genome shotgun (WGS) entry which is preliminary data.</text>
</comment>
<feature type="transmembrane region" description="Helical" evidence="1">
    <location>
        <begin position="372"/>
        <end position="392"/>
    </location>
</feature>
<dbReference type="Pfam" id="PF13687">
    <property type="entry name" value="DUF4153"/>
    <property type="match status" value="1"/>
</dbReference>
<evidence type="ECO:0000256" key="1">
    <source>
        <dbReference type="SAM" id="Phobius"/>
    </source>
</evidence>
<feature type="transmembrane region" description="Helical" evidence="1">
    <location>
        <begin position="404"/>
        <end position="426"/>
    </location>
</feature>
<reference evidence="2 3" key="1">
    <citation type="submission" date="2019-04" db="EMBL/GenBank/DDBJ databases">
        <title>Pedobacter sp. RP-1-16 sp. nov., isolated from Arctic soil.</title>
        <authorList>
            <person name="Dahal R.H."/>
            <person name="Kim D.-U."/>
        </authorList>
    </citation>
    <scope>NUCLEOTIDE SEQUENCE [LARGE SCALE GENOMIC DNA]</scope>
    <source>
        <strain evidence="2 3">RP-1-16</strain>
    </source>
</reference>
<dbReference type="EMBL" id="SWDX01000001">
    <property type="protein sequence ID" value="TKC65612.1"/>
    <property type="molecule type" value="Genomic_DNA"/>
</dbReference>
<feature type="transmembrane region" description="Helical" evidence="1">
    <location>
        <begin position="7"/>
        <end position="23"/>
    </location>
</feature>
<evidence type="ECO:0000313" key="3">
    <source>
        <dbReference type="Proteomes" id="UP000309594"/>
    </source>
</evidence>
<feature type="transmembrane region" description="Helical" evidence="1">
    <location>
        <begin position="335"/>
        <end position="356"/>
    </location>
</feature>